<evidence type="ECO:0000256" key="3">
    <source>
        <dbReference type="ARBA" id="ARBA00023172"/>
    </source>
</evidence>
<feature type="coiled-coil region" evidence="6">
    <location>
        <begin position="397"/>
        <end position="427"/>
    </location>
</feature>
<dbReference type="GO" id="GO:0015074">
    <property type="term" value="P:DNA integration"/>
    <property type="evidence" value="ECO:0007669"/>
    <property type="project" value="UniProtKB-KW"/>
</dbReference>
<dbReference type="PhylomeDB" id="B2J097"/>
<feature type="domain" description="Resolvase/invertase-type recombinase catalytic" evidence="7">
    <location>
        <begin position="3"/>
        <end position="143"/>
    </location>
</feature>
<dbReference type="InterPro" id="IPR050639">
    <property type="entry name" value="SSR_resolvase"/>
</dbReference>
<dbReference type="EnsemblBacteria" id="ACC83249">
    <property type="protein sequence ID" value="ACC83249"/>
    <property type="gene ID" value="Npun_F4903"/>
</dbReference>
<sequence>MKRIVGYARVSSREQAIDSHALEQQEARLKGGGATEIFQDIQSGSNDDRPALKKLMNLVKNKQVDEVIITRIDRKARSLPKLRECIDIYQQAGVNLRILDQQIDLNTSQGKLMINVLGSLAEWETDLLSERIRHGKEHRRNKRAACESYPWGYQVVNDKYQLDTRLFFCLISDRPDNYLELYNEENVTKLPGLTIKQIARDCIDIFLQVQGISRALKVIFTKYGLVKIHKNRNSRDSILHWTTAGFNKWLTNPVLRGHTAYFQRITISKGKRKKNKPEDWQLIHDTHPEYKLITEAEAVEIQQILKFNSKTGSFSFNQDPNHPVCYREYAYQTGLVFCAECGSKCITKSARYKQGMYYYYFACRYADMGCGNKKSTRKSNIEKALIHTLVQRSQILANELDEQLTIEQEKSEKLKQLESRLEALEKISGFDPDLEKLKEKIRLQIAEEVNPFLSDSILNKSTEEIIRAGNNLAIWHTLSPDEKVKVYHQLVHQITIRNAEVEEVILKI</sequence>
<evidence type="ECO:0000256" key="1">
    <source>
        <dbReference type="ARBA" id="ARBA00022908"/>
    </source>
</evidence>
<dbReference type="Pfam" id="PF13408">
    <property type="entry name" value="Zn_ribbon_recom"/>
    <property type="match status" value="1"/>
</dbReference>
<dbReference type="HOGENOM" id="CLU_027423_0_0_3"/>
<dbReference type="Gene3D" id="3.40.50.1390">
    <property type="entry name" value="Resolvase, N-terminal catalytic domain"/>
    <property type="match status" value="1"/>
</dbReference>
<dbReference type="InterPro" id="IPR036162">
    <property type="entry name" value="Resolvase-like_N_sf"/>
</dbReference>
<dbReference type="OrthoDB" id="429403at2"/>
<keyword evidence="1" id="KW-0229">DNA integration</keyword>
<dbReference type="InterPro" id="IPR006118">
    <property type="entry name" value="Recombinase_CS"/>
</dbReference>
<dbReference type="GO" id="GO:0000150">
    <property type="term" value="F:DNA strand exchange activity"/>
    <property type="evidence" value="ECO:0007669"/>
    <property type="project" value="InterPro"/>
</dbReference>
<keyword evidence="2" id="KW-0238">DNA-binding</keyword>
<dbReference type="InterPro" id="IPR011109">
    <property type="entry name" value="DNA_bind_recombinase_dom"/>
</dbReference>
<dbReference type="CDD" id="cd03768">
    <property type="entry name" value="SR_ResInv"/>
    <property type="match status" value="1"/>
</dbReference>
<dbReference type="AlphaFoldDB" id="B2J097"/>
<dbReference type="InterPro" id="IPR038109">
    <property type="entry name" value="DNA_bind_recomb_sf"/>
</dbReference>
<evidence type="ECO:0000256" key="4">
    <source>
        <dbReference type="PIRSR" id="PIRSR606118-50"/>
    </source>
</evidence>
<evidence type="ECO:0000256" key="6">
    <source>
        <dbReference type="SAM" id="Coils"/>
    </source>
</evidence>
<dbReference type="Gene3D" id="3.90.1750.20">
    <property type="entry name" value="Putative Large Serine Recombinase, Chain B, Domain 2"/>
    <property type="match status" value="1"/>
</dbReference>
<evidence type="ECO:0000256" key="2">
    <source>
        <dbReference type="ARBA" id="ARBA00023125"/>
    </source>
</evidence>
<keyword evidence="3" id="KW-0233">DNA recombination</keyword>
<dbReference type="EMBL" id="CP001037">
    <property type="protein sequence ID" value="ACC83249.1"/>
    <property type="molecule type" value="Genomic_DNA"/>
</dbReference>
<evidence type="ECO:0000259" key="7">
    <source>
        <dbReference type="PROSITE" id="PS51736"/>
    </source>
</evidence>
<keyword evidence="6" id="KW-0175">Coiled coil</keyword>
<evidence type="ECO:0000256" key="5">
    <source>
        <dbReference type="PROSITE-ProRule" id="PRU10137"/>
    </source>
</evidence>
<dbReference type="PROSITE" id="PS51736">
    <property type="entry name" value="RECOMBINASES_3"/>
    <property type="match status" value="1"/>
</dbReference>
<dbReference type="SMART" id="SM00857">
    <property type="entry name" value="Resolvase"/>
    <property type="match status" value="1"/>
</dbReference>
<dbReference type="GO" id="GO:0003677">
    <property type="term" value="F:DNA binding"/>
    <property type="evidence" value="ECO:0007669"/>
    <property type="project" value="UniProtKB-KW"/>
</dbReference>
<dbReference type="eggNOG" id="COG1961">
    <property type="taxonomic scope" value="Bacteria"/>
</dbReference>
<dbReference type="SUPFAM" id="SSF53041">
    <property type="entry name" value="Resolvase-like"/>
    <property type="match status" value="1"/>
</dbReference>
<dbReference type="Pfam" id="PF00239">
    <property type="entry name" value="Resolvase"/>
    <property type="match status" value="1"/>
</dbReference>
<reference evidence="8 9" key="2">
    <citation type="journal article" date="2013" name="Plant Physiol.">
        <title>A Nostoc punctiforme Sugar Transporter Necessary to Establish a Cyanobacterium-Plant Symbiosis.</title>
        <authorList>
            <person name="Ekman M."/>
            <person name="Picossi S."/>
            <person name="Campbell E.L."/>
            <person name="Meeks J.C."/>
            <person name="Flores E."/>
        </authorList>
    </citation>
    <scope>NUCLEOTIDE SEQUENCE [LARGE SCALE GENOMIC DNA]</scope>
    <source>
        <strain evidence="9">ATCC 29133 / PCC 73102</strain>
    </source>
</reference>
<dbReference type="PROSITE" id="PS00397">
    <property type="entry name" value="RECOMBINASES_1"/>
    <property type="match status" value="1"/>
</dbReference>
<dbReference type="STRING" id="63737.Npun_F4903"/>
<evidence type="ECO:0000313" key="9">
    <source>
        <dbReference type="Proteomes" id="UP000001191"/>
    </source>
</evidence>
<accession>B2J097</accession>
<dbReference type="KEGG" id="npu:Npun_F4903"/>
<gene>
    <name evidence="8" type="ordered locus">Npun_F4903</name>
</gene>
<dbReference type="PANTHER" id="PTHR30461:SF2">
    <property type="entry name" value="SERINE RECOMBINASE PINE-RELATED"/>
    <property type="match status" value="1"/>
</dbReference>
<proteinExistence type="predicted"/>
<keyword evidence="9" id="KW-1185">Reference proteome</keyword>
<feature type="active site" description="O-(5'-phospho-DNA)-serine intermediate" evidence="4 5">
    <location>
        <position position="11"/>
    </location>
</feature>
<protein>
    <submittedName>
        <fullName evidence="8">Resolvase, N-terminal domain protein</fullName>
    </submittedName>
</protein>
<dbReference type="InterPro" id="IPR006119">
    <property type="entry name" value="Resolv_N"/>
</dbReference>
<dbReference type="InterPro" id="IPR025827">
    <property type="entry name" value="Zn_ribbon_recom_dom"/>
</dbReference>
<dbReference type="RefSeq" id="WP_012411205.1">
    <property type="nucleotide sequence ID" value="NC_010628.1"/>
</dbReference>
<organism evidence="8 9">
    <name type="scientific">Nostoc punctiforme (strain ATCC 29133 / PCC 73102)</name>
    <dbReference type="NCBI Taxonomy" id="63737"/>
    <lineage>
        <taxon>Bacteria</taxon>
        <taxon>Bacillati</taxon>
        <taxon>Cyanobacteriota</taxon>
        <taxon>Cyanophyceae</taxon>
        <taxon>Nostocales</taxon>
        <taxon>Nostocaceae</taxon>
        <taxon>Nostoc</taxon>
    </lineage>
</organism>
<evidence type="ECO:0000313" key="8">
    <source>
        <dbReference type="EMBL" id="ACC83249.1"/>
    </source>
</evidence>
<dbReference type="Proteomes" id="UP000001191">
    <property type="component" value="Chromosome"/>
</dbReference>
<dbReference type="PANTHER" id="PTHR30461">
    <property type="entry name" value="DNA-INVERTASE FROM LAMBDOID PROPHAGE"/>
    <property type="match status" value="1"/>
</dbReference>
<name>B2J097_NOSP7</name>
<dbReference type="Pfam" id="PF07508">
    <property type="entry name" value="Recombinase"/>
    <property type="match status" value="1"/>
</dbReference>
<dbReference type="NCBIfam" id="NF041201">
    <property type="entry name" value="recomb_XisF"/>
    <property type="match status" value="1"/>
</dbReference>
<reference evidence="9" key="1">
    <citation type="submission" date="2008-04" db="EMBL/GenBank/DDBJ databases">
        <title>Complete sequence of chromosome of Nostoc punctiforme ATCC 29133.</title>
        <authorList>
            <consortium name="US DOE Joint Genome Institute"/>
            <person name="Copeland A."/>
            <person name="Lucas S."/>
            <person name="Lapidus A."/>
            <person name="Glavina del Rio T."/>
            <person name="Dalin E."/>
            <person name="Tice H."/>
            <person name="Pitluck S."/>
            <person name="Chain P."/>
            <person name="Malfatti S."/>
            <person name="Shin M."/>
            <person name="Vergez L."/>
            <person name="Schmutz J."/>
            <person name="Larimer F."/>
            <person name="Land M."/>
            <person name="Hauser L."/>
            <person name="Kyrpides N."/>
            <person name="Kim E."/>
            <person name="Meeks J.C."/>
            <person name="Elhai J."/>
            <person name="Campbell E.L."/>
            <person name="Thiel T."/>
            <person name="Longmire J."/>
            <person name="Potts M."/>
            <person name="Atlas R."/>
        </authorList>
    </citation>
    <scope>NUCLEOTIDE SEQUENCE [LARGE SCALE GENOMIC DNA]</scope>
    <source>
        <strain evidence="9">ATCC 29133 / PCC 73102</strain>
    </source>
</reference>